<dbReference type="Gene3D" id="3.40.50.880">
    <property type="match status" value="1"/>
</dbReference>
<feature type="signal peptide" evidence="1">
    <location>
        <begin position="1"/>
        <end position="27"/>
    </location>
</feature>
<dbReference type="InterPro" id="IPR029062">
    <property type="entry name" value="Class_I_gatase-like"/>
</dbReference>
<gene>
    <name evidence="3" type="ORF">J6I44_05870</name>
</gene>
<dbReference type="EMBL" id="JAGGJA010000003">
    <property type="protein sequence ID" value="MCW9706370.1"/>
    <property type="molecule type" value="Genomic_DNA"/>
</dbReference>
<organism evidence="3 4">
    <name type="scientific">Fodinibius salsisoli</name>
    <dbReference type="NCBI Taxonomy" id="2820877"/>
    <lineage>
        <taxon>Bacteria</taxon>
        <taxon>Pseudomonadati</taxon>
        <taxon>Balneolota</taxon>
        <taxon>Balneolia</taxon>
        <taxon>Balneolales</taxon>
        <taxon>Balneolaceae</taxon>
        <taxon>Fodinibius</taxon>
    </lineage>
</organism>
<keyword evidence="1" id="KW-0732">Signal</keyword>
<evidence type="ECO:0000259" key="2">
    <source>
        <dbReference type="Pfam" id="PF06283"/>
    </source>
</evidence>
<reference evidence="3 4" key="1">
    <citation type="submission" date="2021-03" db="EMBL/GenBank/DDBJ databases">
        <title>Aliifodinibius sp. nov., a new bacterium isolated from saline soil.</title>
        <authorList>
            <person name="Galisteo C."/>
            <person name="De La Haba R."/>
            <person name="Sanchez-Porro C."/>
            <person name="Ventosa A."/>
        </authorList>
    </citation>
    <scope>NUCLEOTIDE SEQUENCE [LARGE SCALE GENOMIC DNA]</scope>
    <source>
        <strain evidence="3 4">1BSP15-2V2</strain>
    </source>
</reference>
<dbReference type="Pfam" id="PF06283">
    <property type="entry name" value="ThuA"/>
    <property type="match status" value="1"/>
</dbReference>
<feature type="chain" id="PRO_5047215689" evidence="1">
    <location>
        <begin position="28"/>
        <end position="272"/>
    </location>
</feature>
<dbReference type="SUPFAM" id="SSF52317">
    <property type="entry name" value="Class I glutamine amidotransferase-like"/>
    <property type="match status" value="1"/>
</dbReference>
<accession>A0ABT3PKA0</accession>
<dbReference type="InterPro" id="IPR029010">
    <property type="entry name" value="ThuA-like"/>
</dbReference>
<dbReference type="Proteomes" id="UP001207918">
    <property type="component" value="Unassembled WGS sequence"/>
</dbReference>
<comment type="caution">
    <text evidence="3">The sequence shown here is derived from an EMBL/GenBank/DDBJ whole genome shotgun (WGS) entry which is preliminary data.</text>
</comment>
<protein>
    <submittedName>
        <fullName evidence="3">ThuA domain-containing protein</fullName>
    </submittedName>
</protein>
<dbReference type="PANTHER" id="PTHR40469">
    <property type="entry name" value="SECRETED GLYCOSYL HYDROLASE"/>
    <property type="match status" value="1"/>
</dbReference>
<dbReference type="PANTHER" id="PTHR40469:SF2">
    <property type="entry name" value="GALACTOSE-BINDING DOMAIN-LIKE SUPERFAMILY PROTEIN"/>
    <property type="match status" value="1"/>
</dbReference>
<name>A0ABT3PKA0_9BACT</name>
<feature type="domain" description="ThuA-like" evidence="2">
    <location>
        <begin position="50"/>
        <end position="270"/>
    </location>
</feature>
<sequence length="272" mass="30959">MQKVKSKIVVFGYLSFLFLLLPGLLNAQPVNTQAAIFNNQAEGVDLEGKQVLVYTKNGEGYVHENIPNSIKAIKELGEKHGFTVDSSEDPADINADNLTKYDALIFSNTNNDVFATQEQHDAFQNYIRSGGGFVGIHSASGSERDWPWFWNLLGGSFYRHAPYQEFTVNITDDSHSSTHFLPEEWIREDECYYLKQLNPGIRVLLQADMTTVEDKEKENFPGKVFGDTYPLAWYHEFEGGRSWYTSLGHSPESYDDPMFRKHILGGIEWVVK</sequence>
<evidence type="ECO:0000256" key="1">
    <source>
        <dbReference type="SAM" id="SignalP"/>
    </source>
</evidence>
<keyword evidence="4" id="KW-1185">Reference proteome</keyword>
<dbReference type="RefSeq" id="WP_265765075.1">
    <property type="nucleotide sequence ID" value="NZ_JAGGJA010000003.1"/>
</dbReference>
<evidence type="ECO:0000313" key="4">
    <source>
        <dbReference type="Proteomes" id="UP001207918"/>
    </source>
</evidence>
<evidence type="ECO:0000313" key="3">
    <source>
        <dbReference type="EMBL" id="MCW9706370.1"/>
    </source>
</evidence>
<proteinExistence type="predicted"/>